<accession>A0A8J2P552</accession>
<sequence>MVTSPFFLLSFIDTLRLIQSRDQKLKEPAREQGDILLMLKSIKGTHFL</sequence>
<feature type="non-terminal residue" evidence="1">
    <location>
        <position position="1"/>
    </location>
</feature>
<comment type="caution">
    <text evidence="1">The sequence shown here is derived from an EMBL/GenBank/DDBJ whole genome shotgun (WGS) entry which is preliminary data.</text>
</comment>
<name>A0A8J2P552_9HEXA</name>
<evidence type="ECO:0000313" key="2">
    <source>
        <dbReference type="Proteomes" id="UP000708208"/>
    </source>
</evidence>
<keyword evidence="2" id="KW-1185">Reference proteome</keyword>
<dbReference type="EMBL" id="CAJVCH010130156">
    <property type="protein sequence ID" value="CAG7726062.1"/>
    <property type="molecule type" value="Genomic_DNA"/>
</dbReference>
<gene>
    <name evidence="1" type="ORF">AFUS01_LOCUS14992</name>
</gene>
<dbReference type="AlphaFoldDB" id="A0A8J2P552"/>
<reference evidence="1" key="1">
    <citation type="submission" date="2021-06" db="EMBL/GenBank/DDBJ databases">
        <authorList>
            <person name="Hodson N. C."/>
            <person name="Mongue J. A."/>
            <person name="Jaron S. K."/>
        </authorList>
    </citation>
    <scope>NUCLEOTIDE SEQUENCE</scope>
</reference>
<organism evidence="1 2">
    <name type="scientific">Allacma fusca</name>
    <dbReference type="NCBI Taxonomy" id="39272"/>
    <lineage>
        <taxon>Eukaryota</taxon>
        <taxon>Metazoa</taxon>
        <taxon>Ecdysozoa</taxon>
        <taxon>Arthropoda</taxon>
        <taxon>Hexapoda</taxon>
        <taxon>Collembola</taxon>
        <taxon>Symphypleona</taxon>
        <taxon>Sminthuridae</taxon>
        <taxon>Allacma</taxon>
    </lineage>
</organism>
<evidence type="ECO:0000313" key="1">
    <source>
        <dbReference type="EMBL" id="CAG7726062.1"/>
    </source>
</evidence>
<proteinExistence type="predicted"/>
<protein>
    <submittedName>
        <fullName evidence="1">Uncharacterized protein</fullName>
    </submittedName>
</protein>
<dbReference type="Proteomes" id="UP000708208">
    <property type="component" value="Unassembled WGS sequence"/>
</dbReference>